<dbReference type="Pfam" id="PF02739">
    <property type="entry name" value="5_3_exonuc_N"/>
    <property type="match status" value="1"/>
</dbReference>
<dbReference type="InterPro" id="IPR020045">
    <property type="entry name" value="DNA_polI_H3TH"/>
</dbReference>
<dbReference type="InterPro" id="IPR038969">
    <property type="entry name" value="FEN"/>
</dbReference>
<evidence type="ECO:0000259" key="6">
    <source>
        <dbReference type="SMART" id="SM00475"/>
    </source>
</evidence>
<evidence type="ECO:0000256" key="1">
    <source>
        <dbReference type="ARBA" id="ARBA00022722"/>
    </source>
</evidence>
<organism evidence="7 8">
    <name type="scientific">Spiroplasma chinense</name>
    <dbReference type="NCBI Taxonomy" id="216932"/>
    <lineage>
        <taxon>Bacteria</taxon>
        <taxon>Bacillati</taxon>
        <taxon>Mycoplasmatota</taxon>
        <taxon>Mollicutes</taxon>
        <taxon>Entomoplasmatales</taxon>
        <taxon>Spiroplasmataceae</taxon>
        <taxon>Spiroplasma</taxon>
    </lineage>
</organism>
<name>A0A5B9Y2M8_9MOLU</name>
<dbReference type="EMBL" id="CP043026">
    <property type="protein sequence ID" value="QEH61280.1"/>
    <property type="molecule type" value="Genomic_DNA"/>
</dbReference>
<sequence>MEAEKKKIVIVDGYHLLHKGYYGSLKRKKVAVNRDGVLINAVYVFVAKINEMIASGDYHTIIVTFDVGKECWRKELYPAYKATRKETPCDLIPQMQLVREFLTSANIPWYEKSQYEGDDIMGTVARVAVKLGYKVDIISNDKDTYQLISKDVNVISQQSKKTCKEVVTEKDVFEKFGCKPCQIPDMKSLLGDHSDNIKGVKGMHYNTAIKLIEKYGCVENIFKNLDDFPPEHQQKLLNCKDQVLLNKKIAKILKNVNVGRINFKPLRVNYIRFMGFLKREKMWAFTKVIEDKVNHQVLERQKRLEEAECTCVETPNYCFKHRINLNKAEQ</sequence>
<dbReference type="KEGG" id="schi:SCHIN_v1c00820"/>
<evidence type="ECO:0000313" key="8">
    <source>
        <dbReference type="Proteomes" id="UP000323144"/>
    </source>
</evidence>
<dbReference type="CDD" id="cd09859">
    <property type="entry name" value="PIN_53EXO"/>
    <property type="match status" value="1"/>
</dbReference>
<protein>
    <recommendedName>
        <fullName evidence="5">5'-3' exonuclease</fullName>
    </recommendedName>
</protein>
<dbReference type="GO" id="GO:0033567">
    <property type="term" value="P:DNA replication, Okazaki fragment processing"/>
    <property type="evidence" value="ECO:0007669"/>
    <property type="project" value="InterPro"/>
</dbReference>
<dbReference type="InterPro" id="IPR029060">
    <property type="entry name" value="PIN-like_dom_sf"/>
</dbReference>
<dbReference type="SUPFAM" id="SSF88723">
    <property type="entry name" value="PIN domain-like"/>
    <property type="match status" value="1"/>
</dbReference>
<dbReference type="GO" id="GO:0003677">
    <property type="term" value="F:DNA binding"/>
    <property type="evidence" value="ECO:0007669"/>
    <property type="project" value="UniProtKB-KW"/>
</dbReference>
<dbReference type="InterPro" id="IPR002421">
    <property type="entry name" value="5-3_exonuclease"/>
</dbReference>
<gene>
    <name evidence="7" type="primary">polA</name>
    <name evidence="7" type="ORF">SCHIN_v1c00820</name>
</gene>
<keyword evidence="8" id="KW-1185">Reference proteome</keyword>
<keyword evidence="2" id="KW-0378">Hydrolase</keyword>
<keyword evidence="3" id="KW-0238">DNA-binding</keyword>
<evidence type="ECO:0000256" key="5">
    <source>
        <dbReference type="ARBA" id="ARBA00050026"/>
    </source>
</evidence>
<keyword evidence="1" id="KW-0540">Nuclease</keyword>
<accession>A0A5B9Y2M8</accession>
<dbReference type="GO" id="GO:0017108">
    <property type="term" value="F:5'-flap endonuclease activity"/>
    <property type="evidence" value="ECO:0007669"/>
    <property type="project" value="InterPro"/>
</dbReference>
<dbReference type="GO" id="GO:0008409">
    <property type="term" value="F:5'-3' exonuclease activity"/>
    <property type="evidence" value="ECO:0007669"/>
    <property type="project" value="InterPro"/>
</dbReference>
<dbReference type="PANTHER" id="PTHR42646:SF2">
    <property type="entry name" value="5'-3' EXONUCLEASE FAMILY PROTEIN"/>
    <property type="match status" value="1"/>
</dbReference>
<evidence type="ECO:0000256" key="3">
    <source>
        <dbReference type="ARBA" id="ARBA00023125"/>
    </source>
</evidence>
<dbReference type="CDD" id="cd09898">
    <property type="entry name" value="H3TH_53EXO"/>
    <property type="match status" value="1"/>
</dbReference>
<dbReference type="InterPro" id="IPR020046">
    <property type="entry name" value="5-3_exonucl_a-hlix_arch_N"/>
</dbReference>
<evidence type="ECO:0000313" key="7">
    <source>
        <dbReference type="EMBL" id="QEH61280.1"/>
    </source>
</evidence>
<reference evidence="7 8" key="1">
    <citation type="submission" date="2019-08" db="EMBL/GenBank/DDBJ databases">
        <title>Complete genome sequence of Spiroplasma chinense CCH (DSM 19755).</title>
        <authorList>
            <person name="Shen H.-Y."/>
            <person name="Lin Y.-C."/>
            <person name="Chou L."/>
            <person name="Kuo C.-H."/>
        </authorList>
    </citation>
    <scope>NUCLEOTIDE SEQUENCE [LARGE SCALE GENOMIC DNA]</scope>
    <source>
        <strain evidence="7 8">CCH</strain>
    </source>
</reference>
<dbReference type="RefSeq" id="WP_166507675.1">
    <property type="nucleotide sequence ID" value="NZ_CP043026.1"/>
</dbReference>
<evidence type="ECO:0000256" key="2">
    <source>
        <dbReference type="ARBA" id="ARBA00022801"/>
    </source>
</evidence>
<dbReference type="SMART" id="SM00475">
    <property type="entry name" value="53EXOc"/>
    <property type="match status" value="1"/>
</dbReference>
<dbReference type="SUPFAM" id="SSF47807">
    <property type="entry name" value="5' to 3' exonuclease, C-terminal subdomain"/>
    <property type="match status" value="1"/>
</dbReference>
<evidence type="ECO:0000256" key="4">
    <source>
        <dbReference type="ARBA" id="ARBA00049957"/>
    </source>
</evidence>
<dbReference type="AlphaFoldDB" id="A0A5B9Y2M8"/>
<dbReference type="Gene3D" id="3.40.50.1010">
    <property type="entry name" value="5'-nuclease"/>
    <property type="match status" value="1"/>
</dbReference>
<comment type="function">
    <text evidence="4">5'-3' exonuclease acting preferentially on double-stranded DNA.</text>
</comment>
<dbReference type="Proteomes" id="UP000323144">
    <property type="component" value="Chromosome"/>
</dbReference>
<dbReference type="PANTHER" id="PTHR42646">
    <property type="entry name" value="FLAP ENDONUCLEASE XNI"/>
    <property type="match status" value="1"/>
</dbReference>
<feature type="domain" description="5'-3' exonuclease" evidence="6">
    <location>
        <begin position="6"/>
        <end position="269"/>
    </location>
</feature>
<dbReference type="Gene3D" id="1.10.150.20">
    <property type="entry name" value="5' to 3' exonuclease, C-terminal subdomain"/>
    <property type="match status" value="1"/>
</dbReference>
<dbReference type="SMART" id="SM00279">
    <property type="entry name" value="HhH2"/>
    <property type="match status" value="1"/>
</dbReference>
<dbReference type="InterPro" id="IPR008918">
    <property type="entry name" value="HhH2"/>
</dbReference>
<proteinExistence type="predicted"/>
<dbReference type="Pfam" id="PF01367">
    <property type="entry name" value="5_3_exonuc"/>
    <property type="match status" value="1"/>
</dbReference>
<dbReference type="InterPro" id="IPR036279">
    <property type="entry name" value="5-3_exonuclease_C_sf"/>
</dbReference>